<dbReference type="AlphaFoldDB" id="W7X7B2"/>
<dbReference type="InParanoid" id="W7X7B2"/>
<name>W7X7B2_TETTS</name>
<dbReference type="KEGG" id="tet:TTHERM_000571989"/>
<proteinExistence type="predicted"/>
<dbReference type="GeneID" id="24439636"/>
<dbReference type="EMBL" id="GG662498">
    <property type="protein sequence ID" value="EWS72273.1"/>
    <property type="molecule type" value="Genomic_DNA"/>
</dbReference>
<evidence type="ECO:0000313" key="2">
    <source>
        <dbReference type="Proteomes" id="UP000009168"/>
    </source>
</evidence>
<dbReference type="Proteomes" id="UP000009168">
    <property type="component" value="Unassembled WGS sequence"/>
</dbReference>
<gene>
    <name evidence="1" type="ORF">TTHERM_000571989</name>
</gene>
<dbReference type="RefSeq" id="XP_012655213.1">
    <property type="nucleotide sequence ID" value="XM_012799759.1"/>
</dbReference>
<protein>
    <submittedName>
        <fullName evidence="1">Uncharacterized protein</fullName>
    </submittedName>
</protein>
<keyword evidence="2" id="KW-1185">Reference proteome</keyword>
<reference evidence="2" key="1">
    <citation type="journal article" date="2006" name="PLoS Biol.">
        <title>Macronuclear genome sequence of the ciliate Tetrahymena thermophila, a model eukaryote.</title>
        <authorList>
            <person name="Eisen J.A."/>
            <person name="Coyne R.S."/>
            <person name="Wu M."/>
            <person name="Wu D."/>
            <person name="Thiagarajan M."/>
            <person name="Wortman J.R."/>
            <person name="Badger J.H."/>
            <person name="Ren Q."/>
            <person name="Amedeo P."/>
            <person name="Jones K.M."/>
            <person name="Tallon L.J."/>
            <person name="Delcher A.L."/>
            <person name="Salzberg S.L."/>
            <person name="Silva J.C."/>
            <person name="Haas B.J."/>
            <person name="Majoros W.H."/>
            <person name="Farzad M."/>
            <person name="Carlton J.M."/>
            <person name="Smith R.K. Jr."/>
            <person name="Garg J."/>
            <person name="Pearlman R.E."/>
            <person name="Karrer K.M."/>
            <person name="Sun L."/>
            <person name="Manning G."/>
            <person name="Elde N.C."/>
            <person name="Turkewitz A.P."/>
            <person name="Asai D.J."/>
            <person name="Wilkes D.E."/>
            <person name="Wang Y."/>
            <person name="Cai H."/>
            <person name="Collins K."/>
            <person name="Stewart B.A."/>
            <person name="Lee S.R."/>
            <person name="Wilamowska K."/>
            <person name="Weinberg Z."/>
            <person name="Ruzzo W.L."/>
            <person name="Wloga D."/>
            <person name="Gaertig J."/>
            <person name="Frankel J."/>
            <person name="Tsao C.-C."/>
            <person name="Gorovsky M.A."/>
            <person name="Keeling P.J."/>
            <person name="Waller R.F."/>
            <person name="Patron N.J."/>
            <person name="Cherry J.M."/>
            <person name="Stover N.A."/>
            <person name="Krieger C.J."/>
            <person name="del Toro C."/>
            <person name="Ryder H.F."/>
            <person name="Williamson S.C."/>
            <person name="Barbeau R.A."/>
            <person name="Hamilton E.P."/>
            <person name="Orias E."/>
        </authorList>
    </citation>
    <scope>NUCLEOTIDE SEQUENCE [LARGE SCALE GENOMIC DNA]</scope>
    <source>
        <strain evidence="2">SB210</strain>
    </source>
</reference>
<sequence length="110" mass="13875">MRKQIFELTQISDHSALKLIQYYFNQFYTIYQLILQYNTHSKQVIYNLNQMTDQEIRLLLFKLFKTFILNVNYRKVQYIRRRRRRQYQKIVNIIFHMSKFQIKFLEIILK</sequence>
<evidence type="ECO:0000313" key="1">
    <source>
        <dbReference type="EMBL" id="EWS72273.1"/>
    </source>
</evidence>
<accession>W7X7B2</accession>
<organism evidence="1 2">
    <name type="scientific">Tetrahymena thermophila (strain SB210)</name>
    <dbReference type="NCBI Taxonomy" id="312017"/>
    <lineage>
        <taxon>Eukaryota</taxon>
        <taxon>Sar</taxon>
        <taxon>Alveolata</taxon>
        <taxon>Ciliophora</taxon>
        <taxon>Intramacronucleata</taxon>
        <taxon>Oligohymenophorea</taxon>
        <taxon>Hymenostomatida</taxon>
        <taxon>Tetrahymenina</taxon>
        <taxon>Tetrahymenidae</taxon>
        <taxon>Tetrahymena</taxon>
    </lineage>
</organism>